<evidence type="ECO:0000256" key="20">
    <source>
        <dbReference type="ARBA" id="ARBA00049161"/>
    </source>
</evidence>
<evidence type="ECO:0000256" key="14">
    <source>
        <dbReference type="ARBA" id="ARBA00030048"/>
    </source>
</evidence>
<evidence type="ECO:0000256" key="16">
    <source>
        <dbReference type="ARBA" id="ARBA00032510"/>
    </source>
</evidence>
<evidence type="ECO:0000256" key="18">
    <source>
        <dbReference type="ARBA" id="ARBA00047808"/>
    </source>
</evidence>
<evidence type="ECO:0000256" key="19">
    <source>
        <dbReference type="ARBA" id="ARBA00049035"/>
    </source>
</evidence>
<organism evidence="24 25">
    <name type="scientific">Rubrivivax gelatinosus</name>
    <name type="common">Rhodocyclus gelatinosus</name>
    <name type="synonym">Rhodopseudomonas gelatinosa</name>
    <dbReference type="NCBI Taxonomy" id="28068"/>
    <lineage>
        <taxon>Bacteria</taxon>
        <taxon>Pseudomonadati</taxon>
        <taxon>Pseudomonadota</taxon>
        <taxon>Betaproteobacteria</taxon>
        <taxon>Burkholderiales</taxon>
        <taxon>Sphaerotilaceae</taxon>
        <taxon>Rubrivivax</taxon>
    </lineage>
</organism>
<protein>
    <recommendedName>
        <fullName evidence="7">Dihydrofolate synthase/folylpolyglutamate synthase</fullName>
        <ecNumber evidence="5">6.3.2.12</ecNumber>
        <ecNumber evidence="6">6.3.2.17</ecNumber>
    </recommendedName>
    <alternativeName>
        <fullName evidence="16">Folylpoly-gamma-glutamate synthetase-dihydrofolate synthetase</fullName>
    </alternativeName>
    <alternativeName>
        <fullName evidence="14">Folylpolyglutamate synthetase</fullName>
    </alternativeName>
    <alternativeName>
        <fullName evidence="15">Tetrahydrofolylpolyglutamate synthase</fullName>
    </alternativeName>
</protein>
<comment type="pathway">
    <text evidence="2">Cofactor biosynthesis; tetrahydrofolate biosynthesis; 7,8-dihydrofolate from 2-amino-4-hydroxy-6-hydroxymethyl-7,8-dihydropteridine diphosphate and 4-aminobenzoate: step 2/2.</text>
</comment>
<evidence type="ECO:0000256" key="5">
    <source>
        <dbReference type="ARBA" id="ARBA00013023"/>
    </source>
</evidence>
<accession>A0ABS1E0X4</accession>
<dbReference type="Pfam" id="PF02875">
    <property type="entry name" value="Mur_ligase_C"/>
    <property type="match status" value="1"/>
</dbReference>
<evidence type="ECO:0000256" key="2">
    <source>
        <dbReference type="ARBA" id="ARBA00004799"/>
    </source>
</evidence>
<dbReference type="EC" id="6.3.2.17" evidence="6"/>
<dbReference type="EMBL" id="NRRU01000120">
    <property type="protein sequence ID" value="MBK1715428.1"/>
    <property type="molecule type" value="Genomic_DNA"/>
</dbReference>
<keyword evidence="13" id="KW-0289">Folate biosynthesis</keyword>
<dbReference type="PANTHER" id="PTHR11136">
    <property type="entry name" value="FOLYLPOLYGLUTAMATE SYNTHASE-RELATED"/>
    <property type="match status" value="1"/>
</dbReference>
<evidence type="ECO:0000313" key="25">
    <source>
        <dbReference type="Proteomes" id="UP001041814"/>
    </source>
</evidence>
<dbReference type="PIRSF" id="PIRSF001563">
    <property type="entry name" value="Folylpolyglu_synth"/>
    <property type="match status" value="1"/>
</dbReference>
<name>A0ABS1E0X4_RUBGE</name>
<comment type="catalytic activity">
    <reaction evidence="18">
        <text>10-formyltetrahydrofolyl-(gamma-L-Glu)(n) + L-glutamate + ATP = 10-formyltetrahydrofolyl-(gamma-L-Glu)(n+1) + ADP + phosphate + H(+)</text>
        <dbReference type="Rhea" id="RHEA:51904"/>
        <dbReference type="Rhea" id="RHEA-COMP:13088"/>
        <dbReference type="Rhea" id="RHEA-COMP:14300"/>
        <dbReference type="ChEBI" id="CHEBI:15378"/>
        <dbReference type="ChEBI" id="CHEBI:29985"/>
        <dbReference type="ChEBI" id="CHEBI:30616"/>
        <dbReference type="ChEBI" id="CHEBI:43474"/>
        <dbReference type="ChEBI" id="CHEBI:134413"/>
        <dbReference type="ChEBI" id="CHEBI:456216"/>
        <dbReference type="EC" id="6.3.2.17"/>
    </reaction>
</comment>
<dbReference type="PANTHER" id="PTHR11136:SF0">
    <property type="entry name" value="DIHYDROFOLATE SYNTHETASE-RELATED"/>
    <property type="match status" value="1"/>
</dbReference>
<evidence type="ECO:0000256" key="11">
    <source>
        <dbReference type="ARBA" id="ARBA00022840"/>
    </source>
</evidence>
<evidence type="ECO:0000256" key="12">
    <source>
        <dbReference type="ARBA" id="ARBA00022842"/>
    </source>
</evidence>
<evidence type="ECO:0000256" key="13">
    <source>
        <dbReference type="ARBA" id="ARBA00022909"/>
    </source>
</evidence>
<comment type="catalytic activity">
    <reaction evidence="17">
        <text>(6S)-5,6,7,8-tetrahydrofolyl-(gamma-L-Glu)(n) + L-glutamate + ATP = (6S)-5,6,7,8-tetrahydrofolyl-(gamma-L-Glu)(n+1) + ADP + phosphate + H(+)</text>
        <dbReference type="Rhea" id="RHEA:10580"/>
        <dbReference type="Rhea" id="RHEA-COMP:14738"/>
        <dbReference type="Rhea" id="RHEA-COMP:14740"/>
        <dbReference type="ChEBI" id="CHEBI:15378"/>
        <dbReference type="ChEBI" id="CHEBI:29985"/>
        <dbReference type="ChEBI" id="CHEBI:30616"/>
        <dbReference type="ChEBI" id="CHEBI:43474"/>
        <dbReference type="ChEBI" id="CHEBI:141005"/>
        <dbReference type="ChEBI" id="CHEBI:456216"/>
        <dbReference type="EC" id="6.3.2.17"/>
    </reaction>
</comment>
<keyword evidence="8 21" id="KW-0436">Ligase</keyword>
<dbReference type="InterPro" id="IPR004101">
    <property type="entry name" value="Mur_ligase_C"/>
</dbReference>
<evidence type="ECO:0000256" key="8">
    <source>
        <dbReference type="ARBA" id="ARBA00022598"/>
    </source>
</evidence>
<feature type="domain" description="Mur ligase central" evidence="23">
    <location>
        <begin position="47"/>
        <end position="188"/>
    </location>
</feature>
<comment type="catalytic activity">
    <reaction evidence="20">
        <text>7,8-dihydropteroate + L-glutamate + ATP = 7,8-dihydrofolate + ADP + phosphate + H(+)</text>
        <dbReference type="Rhea" id="RHEA:23584"/>
        <dbReference type="ChEBI" id="CHEBI:15378"/>
        <dbReference type="ChEBI" id="CHEBI:17839"/>
        <dbReference type="ChEBI" id="CHEBI:29985"/>
        <dbReference type="ChEBI" id="CHEBI:30616"/>
        <dbReference type="ChEBI" id="CHEBI:43474"/>
        <dbReference type="ChEBI" id="CHEBI:57451"/>
        <dbReference type="ChEBI" id="CHEBI:456216"/>
        <dbReference type="EC" id="6.3.2.12"/>
    </reaction>
</comment>
<evidence type="ECO:0000256" key="9">
    <source>
        <dbReference type="ARBA" id="ARBA00022723"/>
    </source>
</evidence>
<evidence type="ECO:0000313" key="24">
    <source>
        <dbReference type="EMBL" id="MBK1715428.1"/>
    </source>
</evidence>
<evidence type="ECO:0000256" key="21">
    <source>
        <dbReference type="PIRNR" id="PIRNR001563"/>
    </source>
</evidence>
<comment type="caution">
    <text evidence="24">The sequence shown here is derived from an EMBL/GenBank/DDBJ whole genome shotgun (WGS) entry which is preliminary data.</text>
</comment>
<evidence type="ECO:0000256" key="15">
    <source>
        <dbReference type="ARBA" id="ARBA00030592"/>
    </source>
</evidence>
<evidence type="ECO:0000256" key="1">
    <source>
        <dbReference type="ARBA" id="ARBA00002714"/>
    </source>
</evidence>
<keyword evidence="25" id="KW-1185">Reference proteome</keyword>
<dbReference type="Pfam" id="PF08245">
    <property type="entry name" value="Mur_ligase_M"/>
    <property type="match status" value="1"/>
</dbReference>
<evidence type="ECO:0000256" key="7">
    <source>
        <dbReference type="ARBA" id="ARBA00019357"/>
    </source>
</evidence>
<evidence type="ECO:0000259" key="22">
    <source>
        <dbReference type="Pfam" id="PF02875"/>
    </source>
</evidence>
<evidence type="ECO:0000259" key="23">
    <source>
        <dbReference type="Pfam" id="PF08245"/>
    </source>
</evidence>
<reference evidence="24" key="2">
    <citation type="journal article" date="2020" name="Microorganisms">
        <title>Osmotic Adaptation and Compatible Solute Biosynthesis of Phototrophic Bacteria as Revealed from Genome Analyses.</title>
        <authorList>
            <person name="Imhoff J.F."/>
            <person name="Rahn T."/>
            <person name="Kunzel S."/>
            <person name="Keller A."/>
            <person name="Neulinger S.C."/>
        </authorList>
    </citation>
    <scope>NUCLEOTIDE SEQUENCE</scope>
    <source>
        <strain evidence="24">IM 151</strain>
    </source>
</reference>
<sequence>MTTPATLDDWLAHCERMHPISMDLSLERTVEVARRLDIRFTMPLVVVAGTNGKGSTCAMLESISRQAGYRVGLYQKPELVHFTERCRVDGRPVDADALLPHFEAVEQARGDITLTKFEFTTLAIARLLSLAPLDLVILEVGLGGRYDAVNAFDADCAVITSIDIDHTEYLGPDRESIGLEKAQVMRTGRPAIIGDPVPPASVVDHAREIGADLWLAGHDFHHGGDRQQWHWSGRDRRYNGLAFPALRGANQLLNASAALAVFESLRERLPISAQAVRTGLALVDLPGRFQVVPGQPALVLDVAHNPQSVAALALNLDAMGFYPRTRAVFGAMRDKDIAGALARIRPLIDVWHLCALPTARAATPEELAAVVGPGSEVMLHASPAEGLQAAIAASDPADRIVVFGSFFTVGGVLRDGLPRLAAPHAG</sequence>
<dbReference type="InterPro" id="IPR036615">
    <property type="entry name" value="Mur_ligase_C_dom_sf"/>
</dbReference>
<comment type="function">
    <text evidence="1">Functions in two distinct reactions of the de novo folate biosynthetic pathway. Catalyzes the addition of a glutamate residue to dihydropteroate (7,8-dihydropteroate or H2Pte) to form dihydrofolate (7,8-dihydrofolate monoglutamate or H2Pte-Glu). Also catalyzes successive additions of L-glutamate to tetrahydrofolate or 10-formyltetrahydrofolate or 5,10-methylenetetrahydrofolate, leading to folylpolyglutamate derivatives.</text>
</comment>
<comment type="pathway">
    <text evidence="3">Cofactor biosynthesis; tetrahydrofolylpolyglutamate biosynthesis.</text>
</comment>
<keyword evidence="9" id="KW-0479">Metal-binding</keyword>
<dbReference type="SUPFAM" id="SSF53244">
    <property type="entry name" value="MurD-like peptide ligases, peptide-binding domain"/>
    <property type="match status" value="1"/>
</dbReference>
<evidence type="ECO:0000256" key="4">
    <source>
        <dbReference type="ARBA" id="ARBA00008276"/>
    </source>
</evidence>
<reference evidence="24" key="1">
    <citation type="submission" date="2017-08" db="EMBL/GenBank/DDBJ databases">
        <authorList>
            <person name="Imhoff J.F."/>
            <person name="Rahn T."/>
            <person name="Kuenzel S."/>
            <person name="Neulinger S.C."/>
        </authorList>
    </citation>
    <scope>NUCLEOTIDE SEQUENCE</scope>
    <source>
        <strain evidence="24">IM 151</strain>
    </source>
</reference>
<dbReference type="Proteomes" id="UP001041814">
    <property type="component" value="Unassembled WGS sequence"/>
</dbReference>
<gene>
    <name evidence="24" type="ORF">CKO43_21995</name>
</gene>
<keyword evidence="11 21" id="KW-0067">ATP-binding</keyword>
<evidence type="ECO:0000256" key="3">
    <source>
        <dbReference type="ARBA" id="ARBA00005150"/>
    </source>
</evidence>
<dbReference type="SUPFAM" id="SSF53623">
    <property type="entry name" value="MurD-like peptide ligases, catalytic domain"/>
    <property type="match status" value="1"/>
</dbReference>
<dbReference type="RefSeq" id="WP_200380009.1">
    <property type="nucleotide sequence ID" value="NZ_NRRU01000120.1"/>
</dbReference>
<evidence type="ECO:0000256" key="17">
    <source>
        <dbReference type="ARBA" id="ARBA00047493"/>
    </source>
</evidence>
<dbReference type="InterPro" id="IPR013221">
    <property type="entry name" value="Mur_ligase_cen"/>
</dbReference>
<evidence type="ECO:0000256" key="10">
    <source>
        <dbReference type="ARBA" id="ARBA00022741"/>
    </source>
</evidence>
<keyword evidence="10 21" id="KW-0547">Nucleotide-binding</keyword>
<dbReference type="Gene3D" id="3.40.1190.10">
    <property type="entry name" value="Mur-like, catalytic domain"/>
    <property type="match status" value="1"/>
</dbReference>
<proteinExistence type="inferred from homology"/>
<evidence type="ECO:0000256" key="6">
    <source>
        <dbReference type="ARBA" id="ARBA00013025"/>
    </source>
</evidence>
<dbReference type="InterPro" id="IPR001645">
    <property type="entry name" value="Folylpolyglutamate_synth"/>
</dbReference>
<comment type="catalytic activity">
    <reaction evidence="19">
        <text>(6R)-5,10-methylenetetrahydrofolyl-(gamma-L-Glu)(n) + L-glutamate + ATP = (6R)-5,10-methylenetetrahydrofolyl-(gamma-L-Glu)(n+1) + ADP + phosphate + H(+)</text>
        <dbReference type="Rhea" id="RHEA:51912"/>
        <dbReference type="Rhea" id="RHEA-COMP:13257"/>
        <dbReference type="Rhea" id="RHEA-COMP:13258"/>
        <dbReference type="ChEBI" id="CHEBI:15378"/>
        <dbReference type="ChEBI" id="CHEBI:29985"/>
        <dbReference type="ChEBI" id="CHEBI:30616"/>
        <dbReference type="ChEBI" id="CHEBI:43474"/>
        <dbReference type="ChEBI" id="CHEBI:136572"/>
        <dbReference type="ChEBI" id="CHEBI:456216"/>
        <dbReference type="EC" id="6.3.2.17"/>
    </reaction>
</comment>
<feature type="domain" description="Mur ligase C-terminal" evidence="22">
    <location>
        <begin position="287"/>
        <end position="406"/>
    </location>
</feature>
<dbReference type="EC" id="6.3.2.12" evidence="5"/>
<dbReference type="Gene3D" id="3.90.190.20">
    <property type="entry name" value="Mur ligase, C-terminal domain"/>
    <property type="match status" value="1"/>
</dbReference>
<comment type="similarity">
    <text evidence="4 21">Belongs to the folylpolyglutamate synthase family.</text>
</comment>
<dbReference type="NCBIfam" id="TIGR01499">
    <property type="entry name" value="folC"/>
    <property type="match status" value="1"/>
</dbReference>
<dbReference type="NCBIfam" id="NF008101">
    <property type="entry name" value="PRK10846.1"/>
    <property type="match status" value="1"/>
</dbReference>
<keyword evidence="12" id="KW-0460">Magnesium</keyword>
<dbReference type="InterPro" id="IPR036565">
    <property type="entry name" value="Mur-like_cat_sf"/>
</dbReference>